<feature type="region of interest" description="Disordered" evidence="1">
    <location>
        <begin position="264"/>
        <end position="294"/>
    </location>
</feature>
<reference evidence="2 3" key="1">
    <citation type="journal article" date="2021" name="Environ. Microbiol.">
        <title>Gene family expansions and transcriptome signatures uncover fungal adaptations to wood decay.</title>
        <authorList>
            <person name="Hage H."/>
            <person name="Miyauchi S."/>
            <person name="Viragh M."/>
            <person name="Drula E."/>
            <person name="Min B."/>
            <person name="Chaduli D."/>
            <person name="Navarro D."/>
            <person name="Favel A."/>
            <person name="Norest M."/>
            <person name="Lesage-Meessen L."/>
            <person name="Balint B."/>
            <person name="Merenyi Z."/>
            <person name="de Eugenio L."/>
            <person name="Morin E."/>
            <person name="Martinez A.T."/>
            <person name="Baldrian P."/>
            <person name="Stursova M."/>
            <person name="Martinez M.J."/>
            <person name="Novotny C."/>
            <person name="Magnuson J.K."/>
            <person name="Spatafora J.W."/>
            <person name="Maurice S."/>
            <person name="Pangilinan J."/>
            <person name="Andreopoulos W."/>
            <person name="LaButti K."/>
            <person name="Hundley H."/>
            <person name="Na H."/>
            <person name="Kuo A."/>
            <person name="Barry K."/>
            <person name="Lipzen A."/>
            <person name="Henrissat B."/>
            <person name="Riley R."/>
            <person name="Ahrendt S."/>
            <person name="Nagy L.G."/>
            <person name="Grigoriev I.V."/>
            <person name="Martin F."/>
            <person name="Rosso M.N."/>
        </authorList>
    </citation>
    <scope>NUCLEOTIDE SEQUENCE [LARGE SCALE GENOMIC DNA]</scope>
    <source>
        <strain evidence="2 3">CIRM-BRFM 1785</strain>
    </source>
</reference>
<dbReference type="Gene3D" id="2.130.10.10">
    <property type="entry name" value="YVTN repeat-like/Quinoprotein amine dehydrogenase"/>
    <property type="match status" value="1"/>
</dbReference>
<organism evidence="2 3">
    <name type="scientific">Rhodofomes roseus</name>
    <dbReference type="NCBI Taxonomy" id="34475"/>
    <lineage>
        <taxon>Eukaryota</taxon>
        <taxon>Fungi</taxon>
        <taxon>Dikarya</taxon>
        <taxon>Basidiomycota</taxon>
        <taxon>Agaricomycotina</taxon>
        <taxon>Agaricomycetes</taxon>
        <taxon>Polyporales</taxon>
        <taxon>Rhodofomes</taxon>
    </lineage>
</organism>
<dbReference type="EMBL" id="JADCUA010000001">
    <property type="protein sequence ID" value="KAH9844059.1"/>
    <property type="molecule type" value="Genomic_DNA"/>
</dbReference>
<gene>
    <name evidence="2" type="ORF">C8Q71DRAFT_852573</name>
</gene>
<dbReference type="InterPro" id="IPR036322">
    <property type="entry name" value="WD40_repeat_dom_sf"/>
</dbReference>
<proteinExistence type="predicted"/>
<evidence type="ECO:0000313" key="3">
    <source>
        <dbReference type="Proteomes" id="UP000814176"/>
    </source>
</evidence>
<sequence>MNADQKRAPSPKFAATDGKRIKRDHDWDTDEVPFTLKKSDRLSFSPSRVGKQRDPTRGAEFRRVIHPQSQCVNTLVIQTTQELAAVGKRLVQAPRLLDDGILFDWVLDYSAKREPVESLLAVAGIDSCALGPALQTVPTPDPEQGSSRDAPPMIIDLLSDHESDVDDKTTVVCLASDGADVTHPIILGTDEVDEQNYSLAEPESTQTDDSDPAKLPLHNFEPTTNAAAACSGPSTLAARITNATLESESSQQRPLHDVRNEAEDIGAPCRDQTPDPADYDHDQGDERAEREPPQSYADLYGSWNMLASSEDETLSGDDEDEGSAERLGRPIRPPDAAGSGADKDLSPSSGRGTRVQALADRDSGLFGANAQIDRHEVGIPKAEFARARRLLASVDRGIPYTTITMRGDASFIDQRRLCRLSAFSLPFYQPDKAPAALVADACLVEDNKAIVGYEHGPCQASLILLGDQYRPRRVDLAYRAHNTVQENRTLGTSHPNPGISALASCNGLRLRFLSGGHDGTVHLWTLTNMDDVYEADSRRLNLRQPRRCQALAYRNVDETVFSCAGTSVYAVNISAQRAQDAIRVSDGQILQIHVHPQNPHVIILEVDHMDRQVLVYDMRKKAFNRPPTLQFGHRDEVAQDATRRFIKGSTLNSFFARPYNDGDKGVIRVWDYRHTKWHVFRKYTRRQLCTRFFLDPTS</sequence>
<comment type="caution">
    <text evidence="2">The sequence shown here is derived from an EMBL/GenBank/DDBJ whole genome shotgun (WGS) entry which is preliminary data.</text>
</comment>
<evidence type="ECO:0000313" key="2">
    <source>
        <dbReference type="EMBL" id="KAH9844059.1"/>
    </source>
</evidence>
<feature type="region of interest" description="Disordered" evidence="1">
    <location>
        <begin position="196"/>
        <end position="219"/>
    </location>
</feature>
<feature type="compositionally biased region" description="Acidic residues" evidence="1">
    <location>
        <begin position="310"/>
        <end position="322"/>
    </location>
</feature>
<keyword evidence="3" id="KW-1185">Reference proteome</keyword>
<dbReference type="Proteomes" id="UP000814176">
    <property type="component" value="Unassembled WGS sequence"/>
</dbReference>
<dbReference type="SUPFAM" id="SSF50978">
    <property type="entry name" value="WD40 repeat-like"/>
    <property type="match status" value="1"/>
</dbReference>
<feature type="region of interest" description="Disordered" evidence="1">
    <location>
        <begin position="310"/>
        <end position="352"/>
    </location>
</feature>
<dbReference type="InterPro" id="IPR015943">
    <property type="entry name" value="WD40/YVTN_repeat-like_dom_sf"/>
</dbReference>
<evidence type="ECO:0000256" key="1">
    <source>
        <dbReference type="SAM" id="MobiDB-lite"/>
    </source>
</evidence>
<name>A0ABQ8KYB3_9APHY</name>
<accession>A0ABQ8KYB3</accession>
<feature type="compositionally biased region" description="Basic and acidic residues" evidence="1">
    <location>
        <begin position="278"/>
        <end position="292"/>
    </location>
</feature>
<feature type="region of interest" description="Disordered" evidence="1">
    <location>
        <begin position="1"/>
        <end position="24"/>
    </location>
</feature>
<feature type="compositionally biased region" description="Polar residues" evidence="1">
    <location>
        <begin position="196"/>
        <end position="207"/>
    </location>
</feature>
<protein>
    <submittedName>
        <fullName evidence="2">Uncharacterized protein</fullName>
    </submittedName>
</protein>
<dbReference type="GeneID" id="72007570"/>
<dbReference type="RefSeq" id="XP_047784869.1">
    <property type="nucleotide sequence ID" value="XM_047926838.1"/>
</dbReference>